<feature type="binding site" evidence="6">
    <location>
        <position position="42"/>
    </location>
    <ligand>
        <name>Zn(2+)</name>
        <dbReference type="ChEBI" id="CHEBI:29105"/>
    </ligand>
</feature>
<comment type="function">
    <text evidence="7">Reversible hydration of carbon dioxide.</text>
</comment>
<dbReference type="InterPro" id="IPR015892">
    <property type="entry name" value="Carbonic_anhydrase_CS"/>
</dbReference>
<feature type="binding site" evidence="6">
    <location>
        <position position="101"/>
    </location>
    <ligand>
        <name>Zn(2+)</name>
        <dbReference type="ChEBI" id="CHEBI:29105"/>
    </ligand>
</feature>
<feature type="binding site" evidence="6">
    <location>
        <position position="44"/>
    </location>
    <ligand>
        <name>Zn(2+)</name>
        <dbReference type="ChEBI" id="CHEBI:29105"/>
    </ligand>
</feature>
<dbReference type="AlphaFoldDB" id="A0A972FXH7"/>
<evidence type="ECO:0000256" key="4">
    <source>
        <dbReference type="ARBA" id="ARBA00023239"/>
    </source>
</evidence>
<keyword evidence="4 7" id="KW-0456">Lyase</keyword>
<dbReference type="Gene3D" id="3.40.1050.10">
    <property type="entry name" value="Carbonic anhydrase"/>
    <property type="match status" value="1"/>
</dbReference>
<dbReference type="Proteomes" id="UP000737113">
    <property type="component" value="Unassembled WGS sequence"/>
</dbReference>
<dbReference type="GO" id="GO:0004089">
    <property type="term" value="F:carbonate dehydratase activity"/>
    <property type="evidence" value="ECO:0007669"/>
    <property type="project" value="UniProtKB-UniRule"/>
</dbReference>
<gene>
    <name evidence="8" type="primary">can</name>
    <name evidence="8" type="ORF">HC757_17925</name>
</gene>
<comment type="catalytic activity">
    <reaction evidence="5 7">
        <text>hydrogencarbonate + H(+) = CO2 + H2O</text>
        <dbReference type="Rhea" id="RHEA:10748"/>
        <dbReference type="ChEBI" id="CHEBI:15377"/>
        <dbReference type="ChEBI" id="CHEBI:15378"/>
        <dbReference type="ChEBI" id="CHEBI:16526"/>
        <dbReference type="ChEBI" id="CHEBI:17544"/>
        <dbReference type="EC" id="4.2.1.1"/>
    </reaction>
</comment>
<comment type="caution">
    <text evidence="8">The sequence shown here is derived from an EMBL/GenBank/DDBJ whole genome shotgun (WGS) entry which is preliminary data.</text>
</comment>
<dbReference type="PROSITE" id="PS00705">
    <property type="entry name" value="PROK_CO2_ANHYDRASE_2"/>
    <property type="match status" value="1"/>
</dbReference>
<evidence type="ECO:0000256" key="2">
    <source>
        <dbReference type="ARBA" id="ARBA00022723"/>
    </source>
</evidence>
<protein>
    <recommendedName>
        <fullName evidence="7">Carbonic anhydrase</fullName>
        <ecNumber evidence="7">4.2.1.1</ecNumber>
    </recommendedName>
    <alternativeName>
        <fullName evidence="7">Carbonate dehydratase</fullName>
    </alternativeName>
</protein>
<evidence type="ECO:0000256" key="6">
    <source>
        <dbReference type="PIRSR" id="PIRSR601765-1"/>
    </source>
</evidence>
<name>A0A972FXH7_9GAMM</name>
<dbReference type="EC" id="4.2.1.1" evidence="7"/>
<dbReference type="InterPro" id="IPR036874">
    <property type="entry name" value="Carbonic_anhydrase_sf"/>
</dbReference>
<dbReference type="Pfam" id="PF00484">
    <property type="entry name" value="Pro_CA"/>
    <property type="match status" value="1"/>
</dbReference>
<dbReference type="NCBIfam" id="NF007756">
    <property type="entry name" value="PRK10437.1"/>
    <property type="match status" value="1"/>
</dbReference>
<comment type="similarity">
    <text evidence="1 7">Belongs to the beta-class carbonic anhydrase family.</text>
</comment>
<comment type="cofactor">
    <cofactor evidence="6">
        <name>Zn(2+)</name>
        <dbReference type="ChEBI" id="CHEBI:29105"/>
    </cofactor>
    <text evidence="6">Binds 1 zinc ion per subunit.</text>
</comment>
<accession>A0A972FXH7</accession>
<dbReference type="InterPro" id="IPR001765">
    <property type="entry name" value="Carbonic_anhydrase"/>
</dbReference>
<dbReference type="CDD" id="cd00883">
    <property type="entry name" value="beta_CA_cladeA"/>
    <property type="match status" value="1"/>
</dbReference>
<dbReference type="FunFam" id="3.40.1050.10:FF:000001">
    <property type="entry name" value="Carbonic anhydrase"/>
    <property type="match status" value="1"/>
</dbReference>
<dbReference type="EMBL" id="JAAXYH010000021">
    <property type="protein sequence ID" value="NMH67039.1"/>
    <property type="molecule type" value="Genomic_DNA"/>
</dbReference>
<dbReference type="RefSeq" id="WP_169565819.1">
    <property type="nucleotide sequence ID" value="NZ_JAAXYH010000021.1"/>
</dbReference>
<dbReference type="SMART" id="SM00947">
    <property type="entry name" value="Pro_CA"/>
    <property type="match status" value="1"/>
</dbReference>
<dbReference type="GO" id="GO:0008270">
    <property type="term" value="F:zinc ion binding"/>
    <property type="evidence" value="ECO:0007669"/>
    <property type="project" value="UniProtKB-UniRule"/>
</dbReference>
<evidence type="ECO:0000256" key="1">
    <source>
        <dbReference type="ARBA" id="ARBA00006217"/>
    </source>
</evidence>
<evidence type="ECO:0000256" key="7">
    <source>
        <dbReference type="RuleBase" id="RU003956"/>
    </source>
</evidence>
<organism evidence="8 9">
    <name type="scientific">Shewanella salipaludis</name>
    <dbReference type="NCBI Taxonomy" id="2723052"/>
    <lineage>
        <taxon>Bacteria</taxon>
        <taxon>Pseudomonadati</taxon>
        <taxon>Pseudomonadota</taxon>
        <taxon>Gammaproteobacteria</taxon>
        <taxon>Alteromonadales</taxon>
        <taxon>Shewanellaceae</taxon>
        <taxon>Shewanella</taxon>
    </lineage>
</organism>
<evidence type="ECO:0000256" key="3">
    <source>
        <dbReference type="ARBA" id="ARBA00022833"/>
    </source>
</evidence>
<sequence>MKLLKQLFDNNRRWAGRIRQENPSFFEQLATQQNPEYLWIGCSDSRVPSNQIIDLMPGEVFVHRNIANMVIHTDLNCLSVLQYAIDVLKVKHIMVVGHYGCGGVRAAMGTQRLGLIDNWLGHLRDIHRLHQEELTMLDEQARFDRLCELNVIEQVANVTSSPLVQEAWERGQEVAVHGWIYSVQNGLLTDLDVTVDRTLGLAGTR</sequence>
<dbReference type="GO" id="GO:0015976">
    <property type="term" value="P:carbon utilization"/>
    <property type="evidence" value="ECO:0007669"/>
    <property type="project" value="InterPro"/>
</dbReference>
<keyword evidence="2 6" id="KW-0479">Metal-binding</keyword>
<reference evidence="8" key="1">
    <citation type="submission" date="2020-04" db="EMBL/GenBank/DDBJ databases">
        <title>Description of Shewanella salipaludis sp. nov., isolated from a salt marsh.</title>
        <authorList>
            <person name="Park S."/>
            <person name="Yoon J.-H."/>
        </authorList>
    </citation>
    <scope>NUCLEOTIDE SEQUENCE</scope>
    <source>
        <strain evidence="8">SHSM-M6</strain>
    </source>
</reference>
<evidence type="ECO:0000256" key="5">
    <source>
        <dbReference type="ARBA" id="ARBA00048348"/>
    </source>
</evidence>
<evidence type="ECO:0000313" key="8">
    <source>
        <dbReference type="EMBL" id="NMH67039.1"/>
    </source>
</evidence>
<dbReference type="PANTHER" id="PTHR11002:SF76">
    <property type="entry name" value="CARBONIC ANHYDRASE"/>
    <property type="match status" value="1"/>
</dbReference>
<dbReference type="PANTHER" id="PTHR11002">
    <property type="entry name" value="CARBONIC ANHYDRASE"/>
    <property type="match status" value="1"/>
</dbReference>
<evidence type="ECO:0000313" key="9">
    <source>
        <dbReference type="Proteomes" id="UP000737113"/>
    </source>
</evidence>
<keyword evidence="3 6" id="KW-0862">Zinc</keyword>
<proteinExistence type="inferred from homology"/>
<feature type="binding site" evidence="6">
    <location>
        <position position="98"/>
    </location>
    <ligand>
        <name>Zn(2+)</name>
        <dbReference type="ChEBI" id="CHEBI:29105"/>
    </ligand>
</feature>
<keyword evidence="9" id="KW-1185">Reference proteome</keyword>
<dbReference type="SUPFAM" id="SSF53056">
    <property type="entry name" value="beta-carbonic anhydrase, cab"/>
    <property type="match status" value="1"/>
</dbReference>